<dbReference type="NCBIfam" id="TIGR00562">
    <property type="entry name" value="proto_IX_ox"/>
    <property type="match status" value="1"/>
</dbReference>
<dbReference type="OrthoDB" id="438553at2759"/>
<evidence type="ECO:0000256" key="9">
    <source>
        <dbReference type="ARBA" id="ARBA00023244"/>
    </source>
</evidence>
<evidence type="ECO:0000256" key="5">
    <source>
        <dbReference type="ARBA" id="ARBA00022630"/>
    </source>
</evidence>
<comment type="function">
    <text evidence="1 11">Catalyzes the 6-electron oxidation of protoporphyrinogen-IX to form protoporphyrin-IX.</text>
</comment>
<keyword evidence="8 11" id="KW-0350">Heme biosynthesis</keyword>
<comment type="cofactor">
    <cofactor evidence="11">
        <name>FAD</name>
        <dbReference type="ChEBI" id="CHEBI:57692"/>
    </cofactor>
    <text evidence="11">Binds 1 FAD per subunit.</text>
</comment>
<evidence type="ECO:0000256" key="1">
    <source>
        <dbReference type="ARBA" id="ARBA00002600"/>
    </source>
</evidence>
<evidence type="ECO:0000259" key="12">
    <source>
        <dbReference type="Pfam" id="PF01593"/>
    </source>
</evidence>
<comment type="subcellular location">
    <subcellularLocation>
        <location evidence="11">Mitochondrion inner membrane</location>
    </subcellularLocation>
</comment>
<keyword evidence="9 11" id="KW-0627">Porphyrin biosynthesis</keyword>
<dbReference type="Gene3D" id="3.50.50.60">
    <property type="entry name" value="FAD/NAD(P)-binding domain"/>
    <property type="match status" value="1"/>
</dbReference>
<dbReference type="PANTHER" id="PTHR42923:SF3">
    <property type="entry name" value="PROTOPORPHYRINOGEN OXIDASE"/>
    <property type="match status" value="1"/>
</dbReference>
<gene>
    <name evidence="13" type="ORF">M011DRAFT_468248</name>
</gene>
<evidence type="ECO:0000256" key="10">
    <source>
        <dbReference type="ARBA" id="ARBA00047554"/>
    </source>
</evidence>
<comment type="catalytic activity">
    <reaction evidence="10 11">
        <text>protoporphyrinogen IX + 3 O2 = protoporphyrin IX + 3 H2O2</text>
        <dbReference type="Rhea" id="RHEA:25576"/>
        <dbReference type="ChEBI" id="CHEBI:15379"/>
        <dbReference type="ChEBI" id="CHEBI:16240"/>
        <dbReference type="ChEBI" id="CHEBI:57306"/>
        <dbReference type="ChEBI" id="CHEBI:57307"/>
        <dbReference type="EC" id="1.3.3.4"/>
    </reaction>
</comment>
<sequence>MRFNRHVFHLDSALRHHISPSSSLSRQCRRYASDAQTSYPKRIAIVGGGIAGLSAAHFINREFPKSQITLYEAQDDVGGWIQSRKVQVDGGEVIFEYGPHTLRPAGPMSLPSLMLIKDVGVADQLVGTAMSSEGAGRRFLYYPDRLNELPSGRDDLTLAKLLKLQQAGLLSGIASVLKEPFVPPPPDDMIDDSVGEFLSRRFDKRLVDNLASAVYHGIYAGDIYQLSAAAMMPAFWRLERDYKSILGGLWKLGGKIPIHPHQSITLHQILEEAHERSYVEEDFNKLPQMPEDLAFVYFKGGIQTLVNAIEKSLRSKENVTIKTGTAVHSYENVKDKFGRINVVAGESSSEPVPYDFVVSTTPMNLTPYATVMVVNLYYQTPNLAPAGFGYLIPQSVPMDQNPEYGLGVIFDSHATPHVDEVPGTKLTVMMGGHWWQDWASYPSESEGAAMAKSMLKRHLSIDVEPDACHVTLNRDCIPQYTVGYVQRADELDADLRHNYKGRVRVVGSQFNGVGVNDVIRGAFGMAKQMKVGGLFKDGWRDTHRTGLERWTFDQSFDPGFVLGRTERH</sequence>
<evidence type="ECO:0000256" key="2">
    <source>
        <dbReference type="ARBA" id="ARBA00005073"/>
    </source>
</evidence>
<evidence type="ECO:0000256" key="6">
    <source>
        <dbReference type="ARBA" id="ARBA00022827"/>
    </source>
</evidence>
<dbReference type="InterPro" id="IPR050464">
    <property type="entry name" value="Zeta_carotene_desat/Oxidored"/>
</dbReference>
<keyword evidence="5 11" id="KW-0285">Flavoprotein</keyword>
<dbReference type="SUPFAM" id="SSF51905">
    <property type="entry name" value="FAD/NAD(P)-binding domain"/>
    <property type="match status" value="1"/>
</dbReference>
<feature type="domain" description="Amine oxidase" evidence="12">
    <location>
        <begin position="50"/>
        <end position="521"/>
    </location>
</feature>
<evidence type="ECO:0000256" key="8">
    <source>
        <dbReference type="ARBA" id="ARBA00023133"/>
    </source>
</evidence>
<evidence type="ECO:0000313" key="13">
    <source>
        <dbReference type="EMBL" id="KAF2746969.1"/>
    </source>
</evidence>
<dbReference type="GO" id="GO:0004729">
    <property type="term" value="F:oxygen-dependent protoporphyrinogen oxidase activity"/>
    <property type="evidence" value="ECO:0007669"/>
    <property type="project" value="UniProtKB-UniRule"/>
</dbReference>
<evidence type="ECO:0000256" key="4">
    <source>
        <dbReference type="ARBA" id="ARBA00012867"/>
    </source>
</evidence>
<evidence type="ECO:0000256" key="3">
    <source>
        <dbReference type="ARBA" id="ARBA00010551"/>
    </source>
</evidence>
<dbReference type="PANTHER" id="PTHR42923">
    <property type="entry name" value="PROTOPORPHYRINOGEN OXIDASE"/>
    <property type="match status" value="1"/>
</dbReference>
<dbReference type="InterPro" id="IPR004572">
    <property type="entry name" value="Protoporphyrinogen_oxidase"/>
</dbReference>
<dbReference type="GO" id="GO:0006782">
    <property type="term" value="P:protoporphyrinogen IX biosynthetic process"/>
    <property type="evidence" value="ECO:0007669"/>
    <property type="project" value="UniProtKB-UniRule"/>
</dbReference>
<dbReference type="InterPro" id="IPR002937">
    <property type="entry name" value="Amino_oxidase"/>
</dbReference>
<accession>A0A6A6VB50</accession>
<evidence type="ECO:0000313" key="14">
    <source>
        <dbReference type="Proteomes" id="UP000799440"/>
    </source>
</evidence>
<comment type="similarity">
    <text evidence="3 11">Belongs to the protoporphyrinogen/coproporphyrinogen oxidase family. Protoporphyrinogen oxidase subfamily.</text>
</comment>
<name>A0A6A6VB50_9PLEO</name>
<dbReference type="InterPro" id="IPR036188">
    <property type="entry name" value="FAD/NAD-bd_sf"/>
</dbReference>
<dbReference type="Pfam" id="PF01593">
    <property type="entry name" value="Amino_oxidase"/>
    <property type="match status" value="1"/>
</dbReference>
<proteinExistence type="inferred from homology"/>
<protein>
    <recommendedName>
        <fullName evidence="4 11">Protoporphyrinogen oxidase</fullName>
        <ecNumber evidence="4 11">1.3.3.4</ecNumber>
    </recommendedName>
</protein>
<dbReference type="Proteomes" id="UP000799440">
    <property type="component" value="Unassembled WGS sequence"/>
</dbReference>
<dbReference type="UniPathway" id="UPA00251">
    <property type="reaction ID" value="UER00324"/>
</dbReference>
<dbReference type="EMBL" id="MU006575">
    <property type="protein sequence ID" value="KAF2746969.1"/>
    <property type="molecule type" value="Genomic_DNA"/>
</dbReference>
<keyword evidence="6 11" id="KW-0274">FAD</keyword>
<dbReference type="GO" id="GO:0005743">
    <property type="term" value="C:mitochondrial inner membrane"/>
    <property type="evidence" value="ECO:0007669"/>
    <property type="project" value="UniProtKB-SubCell"/>
</dbReference>
<dbReference type="EC" id="1.3.3.4" evidence="4 11"/>
<dbReference type="SUPFAM" id="SSF54373">
    <property type="entry name" value="FAD-linked reductases, C-terminal domain"/>
    <property type="match status" value="1"/>
</dbReference>
<reference evidence="13" key="1">
    <citation type="journal article" date="2020" name="Stud. Mycol.">
        <title>101 Dothideomycetes genomes: a test case for predicting lifestyles and emergence of pathogens.</title>
        <authorList>
            <person name="Haridas S."/>
            <person name="Albert R."/>
            <person name="Binder M."/>
            <person name="Bloem J."/>
            <person name="Labutti K."/>
            <person name="Salamov A."/>
            <person name="Andreopoulos B."/>
            <person name="Baker S."/>
            <person name="Barry K."/>
            <person name="Bills G."/>
            <person name="Bluhm B."/>
            <person name="Cannon C."/>
            <person name="Castanera R."/>
            <person name="Culley D."/>
            <person name="Daum C."/>
            <person name="Ezra D."/>
            <person name="Gonzalez J."/>
            <person name="Henrissat B."/>
            <person name="Kuo A."/>
            <person name="Liang C."/>
            <person name="Lipzen A."/>
            <person name="Lutzoni F."/>
            <person name="Magnuson J."/>
            <person name="Mondo S."/>
            <person name="Nolan M."/>
            <person name="Ohm R."/>
            <person name="Pangilinan J."/>
            <person name="Park H.-J."/>
            <person name="Ramirez L."/>
            <person name="Alfaro M."/>
            <person name="Sun H."/>
            <person name="Tritt A."/>
            <person name="Yoshinaga Y."/>
            <person name="Zwiers L.-H."/>
            <person name="Turgeon B."/>
            <person name="Goodwin S."/>
            <person name="Spatafora J."/>
            <person name="Crous P."/>
            <person name="Grigoriev I."/>
        </authorList>
    </citation>
    <scope>NUCLEOTIDE SEQUENCE</scope>
    <source>
        <strain evidence="13">CBS 119925</strain>
    </source>
</reference>
<comment type="pathway">
    <text evidence="2 11">Porphyrin-containing compound metabolism; protoporphyrin-IX biosynthesis; protoporphyrin-IX from protoporphyrinogen-IX: step 1/1.</text>
</comment>
<keyword evidence="7 11" id="KW-0560">Oxidoreductase</keyword>
<evidence type="ECO:0000256" key="7">
    <source>
        <dbReference type="ARBA" id="ARBA00023002"/>
    </source>
</evidence>
<evidence type="ECO:0000256" key="11">
    <source>
        <dbReference type="RuleBase" id="RU367069"/>
    </source>
</evidence>
<dbReference type="AlphaFoldDB" id="A0A6A6VB50"/>
<keyword evidence="14" id="KW-1185">Reference proteome</keyword>
<organism evidence="13 14">
    <name type="scientific">Sporormia fimetaria CBS 119925</name>
    <dbReference type="NCBI Taxonomy" id="1340428"/>
    <lineage>
        <taxon>Eukaryota</taxon>
        <taxon>Fungi</taxon>
        <taxon>Dikarya</taxon>
        <taxon>Ascomycota</taxon>
        <taxon>Pezizomycotina</taxon>
        <taxon>Dothideomycetes</taxon>
        <taxon>Pleosporomycetidae</taxon>
        <taxon>Pleosporales</taxon>
        <taxon>Sporormiaceae</taxon>
        <taxon>Sporormia</taxon>
    </lineage>
</organism>